<dbReference type="GO" id="GO:0072741">
    <property type="term" value="P:protein localization to cell division site"/>
    <property type="evidence" value="ECO:0007669"/>
    <property type="project" value="EnsemblFungi"/>
</dbReference>
<dbReference type="InterPro" id="IPR008936">
    <property type="entry name" value="Rho_GTPase_activation_prot"/>
</dbReference>
<dbReference type="GO" id="GO:0120155">
    <property type="term" value="C:MIH complex"/>
    <property type="evidence" value="ECO:0007669"/>
    <property type="project" value="EnsemblFungi"/>
</dbReference>
<gene>
    <name evidence="5" type="ORF">LADA_0F12860G</name>
</gene>
<feature type="compositionally biased region" description="Basic and acidic residues" evidence="2">
    <location>
        <begin position="277"/>
        <end position="289"/>
    </location>
</feature>
<dbReference type="GO" id="GO:0005516">
    <property type="term" value="F:calmodulin binding"/>
    <property type="evidence" value="ECO:0007669"/>
    <property type="project" value="EnsemblFungi"/>
</dbReference>
<dbReference type="GO" id="GO:0000142">
    <property type="term" value="C:cellular bud neck contractile ring"/>
    <property type="evidence" value="ECO:0007669"/>
    <property type="project" value="EnsemblFungi"/>
</dbReference>
<dbReference type="PROSITE" id="PS50096">
    <property type="entry name" value="IQ"/>
    <property type="match status" value="1"/>
</dbReference>
<feature type="domain" description="Calponin-homology (CH)" evidence="4">
    <location>
        <begin position="123"/>
        <end position="233"/>
    </location>
</feature>
<keyword evidence="1" id="KW-0175">Coiled coil</keyword>
<dbReference type="InterPro" id="IPR000048">
    <property type="entry name" value="IQ_motif_EF-hand-BS"/>
</dbReference>
<dbReference type="PROSITE" id="PS50018">
    <property type="entry name" value="RAS_GTPASE_ACTIV_2"/>
    <property type="match status" value="1"/>
</dbReference>
<name>A0A1G4JMP7_9SACH</name>
<dbReference type="InterPro" id="IPR001936">
    <property type="entry name" value="RasGAP_dom"/>
</dbReference>
<dbReference type="SUPFAM" id="SSF47576">
    <property type="entry name" value="Calponin-homology domain, CH-domain"/>
    <property type="match status" value="1"/>
</dbReference>
<dbReference type="Pfam" id="PF00307">
    <property type="entry name" value="CH"/>
    <property type="match status" value="1"/>
</dbReference>
<dbReference type="Pfam" id="PF00612">
    <property type="entry name" value="IQ"/>
    <property type="match status" value="1"/>
</dbReference>
<reference evidence="5 6" key="1">
    <citation type="submission" date="2016-03" db="EMBL/GenBank/DDBJ databases">
        <authorList>
            <person name="Devillers H."/>
        </authorList>
    </citation>
    <scope>NUCLEOTIDE SEQUENCE [LARGE SCALE GENOMIC DNA]</scope>
    <source>
        <strain evidence="5">CBS 10888</strain>
    </source>
</reference>
<proteinExistence type="predicted"/>
<dbReference type="SUPFAM" id="SSF48350">
    <property type="entry name" value="GTPase activation domain, GAP"/>
    <property type="match status" value="1"/>
</dbReference>
<dbReference type="Gene3D" id="1.10.418.10">
    <property type="entry name" value="Calponin-like domain"/>
    <property type="match status" value="1"/>
</dbReference>
<feature type="region of interest" description="Disordered" evidence="2">
    <location>
        <begin position="274"/>
        <end position="317"/>
    </location>
</feature>
<dbReference type="Proteomes" id="UP000190274">
    <property type="component" value="Chromosome F"/>
</dbReference>
<feature type="region of interest" description="Disordered" evidence="2">
    <location>
        <begin position="49"/>
        <end position="107"/>
    </location>
</feature>
<dbReference type="GO" id="GO:0051015">
    <property type="term" value="F:actin filament binding"/>
    <property type="evidence" value="ECO:0007669"/>
    <property type="project" value="EnsemblFungi"/>
</dbReference>
<feature type="coiled-coil region" evidence="1">
    <location>
        <begin position="776"/>
        <end position="810"/>
    </location>
</feature>
<dbReference type="OrthoDB" id="775356at2759"/>
<dbReference type="CDD" id="cd12206">
    <property type="entry name" value="RasGAP_IQGAP_related"/>
    <property type="match status" value="1"/>
</dbReference>
<dbReference type="STRING" id="1266660.A0A1G4JMP7"/>
<accession>A0A1G4JMP7</accession>
<evidence type="ECO:0000259" key="3">
    <source>
        <dbReference type="PROSITE" id="PS50018"/>
    </source>
</evidence>
<feature type="compositionally biased region" description="Polar residues" evidence="2">
    <location>
        <begin position="77"/>
        <end position="97"/>
    </location>
</feature>
<feature type="domain" description="Ras-GAP" evidence="3">
    <location>
        <begin position="933"/>
        <end position="1084"/>
    </location>
</feature>
<dbReference type="GO" id="GO:0032038">
    <property type="term" value="F:myosin II heavy chain binding"/>
    <property type="evidence" value="ECO:0007669"/>
    <property type="project" value="EnsemblFungi"/>
</dbReference>
<organism evidence="5 6">
    <name type="scientific">Lachancea dasiensis</name>
    <dbReference type="NCBI Taxonomy" id="1072105"/>
    <lineage>
        <taxon>Eukaryota</taxon>
        <taxon>Fungi</taxon>
        <taxon>Dikarya</taxon>
        <taxon>Ascomycota</taxon>
        <taxon>Saccharomycotina</taxon>
        <taxon>Saccharomycetes</taxon>
        <taxon>Saccharomycetales</taxon>
        <taxon>Saccharomycetaceae</taxon>
        <taxon>Lachancea</taxon>
    </lineage>
</organism>
<dbReference type="PANTHER" id="PTHR14149:SF14">
    <property type="entry name" value="CALPONIN-HOMOLOGY (CH) DOMAIN-CONTAINING PROTEIN"/>
    <property type="match status" value="1"/>
</dbReference>
<dbReference type="Pfam" id="PF03836">
    <property type="entry name" value="RasGAP_C"/>
    <property type="match status" value="1"/>
</dbReference>
<dbReference type="Gene3D" id="1.10.506.10">
    <property type="entry name" value="GTPase Activation - p120gap, domain 1"/>
    <property type="match status" value="1"/>
</dbReference>
<dbReference type="GO" id="GO:1903479">
    <property type="term" value="P:mitotic actomyosin contractile ring assembly actin filament organization"/>
    <property type="evidence" value="ECO:0007669"/>
    <property type="project" value="EnsemblFungi"/>
</dbReference>
<dbReference type="InterPro" id="IPR000593">
    <property type="entry name" value="RasGAP_C"/>
</dbReference>
<dbReference type="PANTHER" id="PTHR14149">
    <property type="entry name" value="RAS GTPASE-ACTIVATING PROTEIN WITH IQ MOTIF"/>
    <property type="match status" value="1"/>
</dbReference>
<dbReference type="CDD" id="cd21206">
    <property type="entry name" value="CH_IQGAP"/>
    <property type="match status" value="1"/>
</dbReference>
<dbReference type="EMBL" id="LT598458">
    <property type="protein sequence ID" value="SCU91899.1"/>
    <property type="molecule type" value="Genomic_DNA"/>
</dbReference>
<dbReference type="SMART" id="SM00033">
    <property type="entry name" value="CH"/>
    <property type="match status" value="1"/>
</dbReference>
<feature type="coiled-coil region" evidence="1">
    <location>
        <begin position="1314"/>
        <end position="1344"/>
    </location>
</feature>
<keyword evidence="6" id="KW-1185">Reference proteome</keyword>
<dbReference type="PROSITE" id="PS50021">
    <property type="entry name" value="CH"/>
    <property type="match status" value="1"/>
</dbReference>
<evidence type="ECO:0000256" key="2">
    <source>
        <dbReference type="SAM" id="MobiDB-lite"/>
    </source>
</evidence>
<dbReference type="InterPro" id="IPR001715">
    <property type="entry name" value="CH_dom"/>
</dbReference>
<evidence type="ECO:0000256" key="1">
    <source>
        <dbReference type="SAM" id="Coils"/>
    </source>
</evidence>
<dbReference type="Pfam" id="PF00616">
    <property type="entry name" value="RasGAP"/>
    <property type="match status" value="1"/>
</dbReference>
<dbReference type="GO" id="GO:1903471">
    <property type="term" value="P:regulation of mitotic actomyosin contractile ring contraction"/>
    <property type="evidence" value="ECO:0007669"/>
    <property type="project" value="EnsemblFungi"/>
</dbReference>
<evidence type="ECO:0000313" key="6">
    <source>
        <dbReference type="Proteomes" id="UP000190274"/>
    </source>
</evidence>
<dbReference type="GO" id="GO:0005096">
    <property type="term" value="F:GTPase activator activity"/>
    <property type="evidence" value="ECO:0007669"/>
    <property type="project" value="TreeGrafter"/>
</dbReference>
<evidence type="ECO:0000313" key="5">
    <source>
        <dbReference type="EMBL" id="SCU91899.1"/>
    </source>
</evidence>
<sequence length="1515" mass="171736">MASVTGSPIKGRSPFIDRYMASLGDNSSEVSNSAAGGLFPNASGRISPAKWRFSSHQHDDKENYSTPKSQKVEFSGKLNQGSPLRTLSPSKLNGSPTKNKDKQSQSVDFNKWSGRDAKYYEFLCRVREAKEWLEAVLSEKLPSELDLASGDSLRNGVYLAQLTKIIDPSLVKKVVPAGTTLQFTHTQNINAFFKIVEKVGVPDLFRFELTDLYEKKDIPKVFETLHALISVINNKWPGKLPQIKNLSGTASFTEEEIKLCQRKVPNVHNFRPFASNDLHEDSSSSKDRTGLGMLSTTDSETQVDKIPKSPALPRTPEKLPEVTNHLESPKFSVTSSYTEKSPDLKLKAANVLANNTPILDFDLSSSPAKSHSYYSPRIYRHLSYRADSRLFSSRRLSDHSFGFDQYDVLKYKTPEYSPVRRKRMTEIEFLDSISYLQAVCRGVNTRFEVTILNRKVDIVIGNIALLQARCRALLKRRQLEKKRSTDILLMQTTGLDQFQSLVKADAVRKEVFSLRLKLLTLEQRISQFQNICYSNLLRRRCASALARDEAVNPTLALLQAIIKGGVQRHMYKAQLDNLAKHVPHIIGLQSLLRSQNLRKMKKSIYFSLSDQSTSLSTAQAISKGVLIRRSLKKVHCELECQNDTIAYIAALMRGSFQRSGIKSLATAVRDSKDPVVSLQGLAKGVLVRFTLELIADIVEDNNLVLVQSLARSSLVRNSNRARRIYYEQSISEVIKIQSEIRRYQLRKAYLEFMSAANPSLWAVRKFVSLLNTIHANDESRSKLESVKSQIDQANKNRDKIQEQLELLGRKTNFLTNYNIFVNTSNSFDPHPLAGMTSFPGYEKLFYLLQTDSFYWKTLYRLDPGFVVKHLPKTFVSANGSMEPRENAFFVRLTANFLASSIEGFKDVHQFLDDGSQSFWKFLVCFYVHRQIPDLLVELFSPLLNYVSSHTVDFESVPALIYKKLNPYDVERSSNEAIEDEVTKEHFIDNLTSLWKATEMVSEALLKNVHRIPNDVKFLCTTAYRAVADRSPYECDALVAISKILVELVLFPFLQSPSKFGLPSVTNEVERKISVLLDVVATVFSFSKFEGYLAPLNQYVEEINDDLAFSLKKMLITPSFEAHCDELIYIDMRQDSRSTLSISKPYLLEIVAKLDHHNDAFPHDDPMASLLRNVKSETELLRLTSVAVVELKLNPSAYHLSSSDDRLTAIYNEIKRGLVYMMQVEEVDTNLYDLMTSSIIQEDEPVFKQLVSGTAAIKSDPLLKNLKPMSYFSLKQHILERAYELKQMDGLGVEDNLQSLLNDIANTIKSREYVVESTEREIRTAERTLQEIKRTNSHLQKKSQELDISQKRALKKIQASNSYVPIKKHGISRKLKDVYNKVNQKGTDGKNCLTLEWTTRRLCEMGALLKLEGENLGQADVTFFGSSGPKFPDVNFKIATSDGECFAIELIDARKHGLGKGMTASDNLKFSTMLDMLAKDEATRLKLFDNSVEFDLTRLLEIIATSFIRRPLATEL</sequence>
<protein>
    <submittedName>
        <fullName evidence="5">LADA_0F12860g1_1</fullName>
    </submittedName>
</protein>
<evidence type="ECO:0000259" key="4">
    <source>
        <dbReference type="PROSITE" id="PS50021"/>
    </source>
</evidence>
<dbReference type="GO" id="GO:0032033">
    <property type="term" value="F:myosin II light chain binding"/>
    <property type="evidence" value="ECO:0007669"/>
    <property type="project" value="EnsemblFungi"/>
</dbReference>
<dbReference type="InterPro" id="IPR036872">
    <property type="entry name" value="CH_dom_sf"/>
</dbReference>